<dbReference type="Gene3D" id="1.10.10.10">
    <property type="entry name" value="Winged helix-like DNA-binding domain superfamily/Winged helix DNA-binding domain"/>
    <property type="match status" value="1"/>
</dbReference>
<dbReference type="GO" id="GO:0006352">
    <property type="term" value="P:DNA-templated transcription initiation"/>
    <property type="evidence" value="ECO:0007669"/>
    <property type="project" value="InterPro"/>
</dbReference>
<keyword evidence="2" id="KW-0805">Transcription regulation</keyword>
<dbReference type="InterPro" id="IPR039425">
    <property type="entry name" value="RNA_pol_sigma-70-like"/>
</dbReference>
<feature type="domain" description="RNA polymerase sigma-70 region 2" evidence="6">
    <location>
        <begin position="12"/>
        <end position="79"/>
    </location>
</feature>
<dbReference type="InterPro" id="IPR007627">
    <property type="entry name" value="RNA_pol_sigma70_r2"/>
</dbReference>
<feature type="domain" description="RNA polymerase sigma factor 70 region 4 type 2" evidence="7">
    <location>
        <begin position="104"/>
        <end position="156"/>
    </location>
</feature>
<dbReference type="InterPro" id="IPR014284">
    <property type="entry name" value="RNA_pol_sigma-70_dom"/>
</dbReference>
<evidence type="ECO:0000259" key="7">
    <source>
        <dbReference type="Pfam" id="PF08281"/>
    </source>
</evidence>
<dbReference type="NCBIfam" id="TIGR02937">
    <property type="entry name" value="sigma70-ECF"/>
    <property type="match status" value="1"/>
</dbReference>
<dbReference type="InterPro" id="IPR036388">
    <property type="entry name" value="WH-like_DNA-bd_sf"/>
</dbReference>
<gene>
    <name evidence="8" type="ORF">ARHIZOSPH14_02450</name>
</gene>
<dbReference type="PANTHER" id="PTHR43133:SF50">
    <property type="entry name" value="ECF RNA POLYMERASE SIGMA FACTOR SIGM"/>
    <property type="match status" value="1"/>
</dbReference>
<dbReference type="Gene3D" id="1.10.1740.10">
    <property type="match status" value="1"/>
</dbReference>
<dbReference type="Pfam" id="PF08281">
    <property type="entry name" value="Sigma70_r4_2"/>
    <property type="match status" value="1"/>
</dbReference>
<evidence type="ECO:0000259" key="6">
    <source>
        <dbReference type="Pfam" id="PF04542"/>
    </source>
</evidence>
<protein>
    <recommendedName>
        <fullName evidence="10">SigE family RNA polymerase sigma factor</fullName>
    </recommendedName>
</protein>
<dbReference type="SUPFAM" id="SSF88659">
    <property type="entry name" value="Sigma3 and sigma4 domains of RNA polymerase sigma factors"/>
    <property type="match status" value="1"/>
</dbReference>
<name>A0A9W6CY58_9MICO</name>
<dbReference type="RefSeq" id="WP_281882002.1">
    <property type="nucleotide sequence ID" value="NZ_BSDP01000001.1"/>
</dbReference>
<evidence type="ECO:0000256" key="4">
    <source>
        <dbReference type="ARBA" id="ARBA00023125"/>
    </source>
</evidence>
<dbReference type="GO" id="GO:0003677">
    <property type="term" value="F:DNA binding"/>
    <property type="evidence" value="ECO:0007669"/>
    <property type="project" value="UniProtKB-KW"/>
</dbReference>
<evidence type="ECO:0000256" key="2">
    <source>
        <dbReference type="ARBA" id="ARBA00023015"/>
    </source>
</evidence>
<dbReference type="InterPro" id="IPR013325">
    <property type="entry name" value="RNA_pol_sigma_r2"/>
</dbReference>
<comment type="caution">
    <text evidence="8">The sequence shown here is derived from an EMBL/GenBank/DDBJ whole genome shotgun (WGS) entry which is preliminary data.</text>
</comment>
<dbReference type="SUPFAM" id="SSF88946">
    <property type="entry name" value="Sigma2 domain of RNA polymerase sigma factors"/>
    <property type="match status" value="1"/>
</dbReference>
<proteinExistence type="inferred from homology"/>
<keyword evidence="4" id="KW-0238">DNA-binding</keyword>
<accession>A0A9W6CY58</accession>
<evidence type="ECO:0000256" key="1">
    <source>
        <dbReference type="ARBA" id="ARBA00010641"/>
    </source>
</evidence>
<dbReference type="Pfam" id="PF04542">
    <property type="entry name" value="Sigma70_r2"/>
    <property type="match status" value="1"/>
</dbReference>
<organism evidence="8 9">
    <name type="scientific">Agromyces rhizosphaerae</name>
    <dbReference type="NCBI Taxonomy" id="88374"/>
    <lineage>
        <taxon>Bacteria</taxon>
        <taxon>Bacillati</taxon>
        <taxon>Actinomycetota</taxon>
        <taxon>Actinomycetes</taxon>
        <taxon>Micrococcales</taxon>
        <taxon>Microbacteriaceae</taxon>
        <taxon>Agromyces</taxon>
    </lineage>
</organism>
<keyword evidence="3" id="KW-0731">Sigma factor</keyword>
<dbReference type="Proteomes" id="UP001144396">
    <property type="component" value="Unassembled WGS sequence"/>
</dbReference>
<dbReference type="EMBL" id="BSDP01000001">
    <property type="protein sequence ID" value="GLI26003.1"/>
    <property type="molecule type" value="Genomic_DNA"/>
</dbReference>
<evidence type="ECO:0000313" key="9">
    <source>
        <dbReference type="Proteomes" id="UP001144396"/>
    </source>
</evidence>
<dbReference type="GO" id="GO:0016987">
    <property type="term" value="F:sigma factor activity"/>
    <property type="evidence" value="ECO:0007669"/>
    <property type="project" value="UniProtKB-KW"/>
</dbReference>
<evidence type="ECO:0008006" key="10">
    <source>
        <dbReference type="Google" id="ProtNLM"/>
    </source>
</evidence>
<dbReference type="InterPro" id="IPR013249">
    <property type="entry name" value="RNA_pol_sigma70_r4_t2"/>
</dbReference>
<evidence type="ECO:0000256" key="3">
    <source>
        <dbReference type="ARBA" id="ARBA00023082"/>
    </source>
</evidence>
<evidence type="ECO:0000256" key="5">
    <source>
        <dbReference type="ARBA" id="ARBA00023163"/>
    </source>
</evidence>
<dbReference type="PANTHER" id="PTHR43133">
    <property type="entry name" value="RNA POLYMERASE ECF-TYPE SIGMA FACTO"/>
    <property type="match status" value="1"/>
</dbReference>
<sequence length="194" mass="21026">MAGGWQEAVEDLVARRGAALTRFAVLVCGDEEDAADIVQESLARAWARPGRGVDPQRVEAYVRRTIANAVIDGQRRGGRWRRIRHLVAEPVVHESDTDASDERLDLLRRLGDLAPRQRACLVLRYYEDRTVDDIARVLGLRPGSVKRYLSDGLDALFAALDPAAAAAGVRRADLRTAAPLAGAGDAHGRRGAGA</sequence>
<keyword evidence="9" id="KW-1185">Reference proteome</keyword>
<evidence type="ECO:0000313" key="8">
    <source>
        <dbReference type="EMBL" id="GLI26003.1"/>
    </source>
</evidence>
<keyword evidence="5" id="KW-0804">Transcription</keyword>
<dbReference type="AlphaFoldDB" id="A0A9W6CY58"/>
<reference evidence="8" key="1">
    <citation type="submission" date="2022-12" db="EMBL/GenBank/DDBJ databases">
        <title>Reference genome sequencing for broad-spectrum identification of bacterial and archaeal isolates by mass spectrometry.</title>
        <authorList>
            <person name="Sekiguchi Y."/>
            <person name="Tourlousse D.M."/>
        </authorList>
    </citation>
    <scope>NUCLEOTIDE SEQUENCE</scope>
    <source>
        <strain evidence="8">14</strain>
    </source>
</reference>
<dbReference type="InterPro" id="IPR013324">
    <property type="entry name" value="RNA_pol_sigma_r3/r4-like"/>
</dbReference>
<comment type="similarity">
    <text evidence="1">Belongs to the sigma-70 factor family. ECF subfamily.</text>
</comment>